<dbReference type="AlphaFoldDB" id="B3RK07"/>
<evidence type="ECO:0008006" key="14">
    <source>
        <dbReference type="Google" id="ProtNLM"/>
    </source>
</evidence>
<dbReference type="KEGG" id="tad:TRIADDRAFT_51581"/>
<keyword evidence="5 8" id="KW-1015">Disulfide bond</keyword>
<feature type="disulfide bond" evidence="8">
    <location>
        <begin position="128"/>
        <end position="142"/>
    </location>
</feature>
<sequence length="301" mass="34082">MENCPTFIILLVIVLFTSVFASPPRPDINKCQCHEHAVNCTPNITDLYPSSAYDNMSQPICVDCQNGTTGDQCERCKSGYYRHPSEKLDSPCNKCQCNPHGSLNSNCDQTTAQCKCREGSVGLKCDECDHGYFKTSAPVQPCIKIRFLKPGIPIKNFTGIQSKEETYYFKDCKACDYSRQRINKQSYCRADSVIKGRVLSIKEDKGWITIRISSAIVYKQNRFKSMSKVHIHNFQLRKEMLRCQCFGFQVGSSYMMMLQNEVTDASKTILIDDSISVKPWNYDIDMVVLLLSVDAIVNGCN</sequence>
<proteinExistence type="predicted"/>
<feature type="disulfide bond" evidence="8">
    <location>
        <begin position="116"/>
        <end position="125"/>
    </location>
</feature>
<dbReference type="Pfam" id="PF01759">
    <property type="entry name" value="NTR"/>
    <property type="match status" value="1"/>
</dbReference>
<dbReference type="InterPro" id="IPR050440">
    <property type="entry name" value="Laminin/Netrin_ECM"/>
</dbReference>
<dbReference type="SMART" id="SM00180">
    <property type="entry name" value="EGF_Lam"/>
    <property type="match status" value="2"/>
</dbReference>
<dbReference type="InParanoid" id="B3RK07"/>
<dbReference type="Gene3D" id="2.10.25.10">
    <property type="entry name" value="Laminin"/>
    <property type="match status" value="2"/>
</dbReference>
<dbReference type="Proteomes" id="UP000009022">
    <property type="component" value="Unassembled WGS sequence"/>
</dbReference>
<feature type="signal peptide" evidence="9">
    <location>
        <begin position="1"/>
        <end position="21"/>
    </location>
</feature>
<evidence type="ECO:0000313" key="12">
    <source>
        <dbReference type="EMBL" id="EDV29351.1"/>
    </source>
</evidence>
<keyword evidence="4" id="KW-0677">Repeat</keyword>
<dbReference type="CTD" id="6748971"/>
<dbReference type="GeneID" id="6748971"/>
<comment type="subcellular location">
    <subcellularLocation>
        <location evidence="1">Secreted</location>
    </subcellularLocation>
</comment>
<dbReference type="Gene3D" id="2.40.50.120">
    <property type="match status" value="1"/>
</dbReference>
<keyword evidence="2" id="KW-0964">Secreted</keyword>
<dbReference type="FunCoup" id="B3RK07">
    <property type="interactions" value="357"/>
</dbReference>
<name>B3RK07_TRIAD</name>
<evidence type="ECO:0000256" key="8">
    <source>
        <dbReference type="PROSITE-ProRule" id="PRU00460"/>
    </source>
</evidence>
<dbReference type="EMBL" id="DS985241">
    <property type="protein sequence ID" value="EDV29351.1"/>
    <property type="molecule type" value="Genomic_DNA"/>
</dbReference>
<keyword evidence="13" id="KW-1185">Reference proteome</keyword>
<evidence type="ECO:0000256" key="3">
    <source>
        <dbReference type="ARBA" id="ARBA00022729"/>
    </source>
</evidence>
<dbReference type="PANTHER" id="PTHR10574">
    <property type="entry name" value="NETRIN/LAMININ-RELATED"/>
    <property type="match status" value="1"/>
</dbReference>
<dbReference type="OMA" id="WITIRIS"/>
<keyword evidence="6" id="KW-0325">Glycoprotein</keyword>
<evidence type="ECO:0000256" key="2">
    <source>
        <dbReference type="ARBA" id="ARBA00022525"/>
    </source>
</evidence>
<dbReference type="InterPro" id="IPR008993">
    <property type="entry name" value="TIMP-like_OB-fold"/>
</dbReference>
<feature type="domain" description="NTR" evidence="11">
    <location>
        <begin position="172"/>
        <end position="300"/>
    </location>
</feature>
<dbReference type="eggNOG" id="KOG3512">
    <property type="taxonomic scope" value="Eukaryota"/>
</dbReference>
<dbReference type="CDD" id="cd00055">
    <property type="entry name" value="EGF_Lam"/>
    <property type="match status" value="2"/>
</dbReference>
<accession>B3RK07</accession>
<gene>
    <name evidence="12" type="ORF">TRIADDRAFT_51581</name>
</gene>
<feature type="chain" id="PRO_5002796680" description="Laminin EGF-like domain-containing protein" evidence="9">
    <location>
        <begin position="22"/>
        <end position="301"/>
    </location>
</feature>
<feature type="domain" description="Laminin EGF-like" evidence="10">
    <location>
        <begin position="95"/>
        <end position="144"/>
    </location>
</feature>
<feature type="disulfide bond" evidence="8">
    <location>
        <begin position="95"/>
        <end position="107"/>
    </location>
</feature>
<dbReference type="InterPro" id="IPR002049">
    <property type="entry name" value="LE_dom"/>
</dbReference>
<evidence type="ECO:0000259" key="10">
    <source>
        <dbReference type="PROSITE" id="PS50027"/>
    </source>
</evidence>
<dbReference type="Pfam" id="PF24973">
    <property type="entry name" value="EGF_LMN_ATRN"/>
    <property type="match status" value="1"/>
</dbReference>
<dbReference type="Pfam" id="PF00053">
    <property type="entry name" value="EGF_laminin"/>
    <property type="match status" value="1"/>
</dbReference>
<dbReference type="PANTHER" id="PTHR10574:SF406">
    <property type="entry name" value="LAMININ SUBUNIT ALPHA 5"/>
    <property type="match status" value="1"/>
</dbReference>
<dbReference type="STRING" id="10228.B3RK07"/>
<reference evidence="12 13" key="1">
    <citation type="journal article" date="2008" name="Nature">
        <title>The Trichoplax genome and the nature of placozoans.</title>
        <authorList>
            <person name="Srivastava M."/>
            <person name="Begovic E."/>
            <person name="Chapman J."/>
            <person name="Putnam N.H."/>
            <person name="Hellsten U."/>
            <person name="Kawashima T."/>
            <person name="Kuo A."/>
            <person name="Mitros T."/>
            <person name="Salamov A."/>
            <person name="Carpenter M.L."/>
            <person name="Signorovitch A.Y."/>
            <person name="Moreno M.A."/>
            <person name="Kamm K."/>
            <person name="Grimwood J."/>
            <person name="Schmutz J."/>
            <person name="Shapiro H."/>
            <person name="Grigoriev I.V."/>
            <person name="Buss L.W."/>
            <person name="Schierwater B."/>
            <person name="Dellaporta S.L."/>
            <person name="Rokhsar D.S."/>
        </authorList>
    </citation>
    <scope>NUCLEOTIDE SEQUENCE [LARGE SCALE GENOMIC DNA]</scope>
    <source>
        <strain evidence="12 13">Grell-BS-1999</strain>
    </source>
</reference>
<dbReference type="GO" id="GO:0005576">
    <property type="term" value="C:extracellular region"/>
    <property type="evidence" value="ECO:0007669"/>
    <property type="project" value="UniProtKB-SubCell"/>
</dbReference>
<dbReference type="PROSITE" id="PS50189">
    <property type="entry name" value="NTR"/>
    <property type="match status" value="1"/>
</dbReference>
<dbReference type="PROSITE" id="PS50027">
    <property type="entry name" value="EGF_LAM_2"/>
    <property type="match status" value="1"/>
</dbReference>
<evidence type="ECO:0000256" key="7">
    <source>
        <dbReference type="ARBA" id="ARBA00023292"/>
    </source>
</evidence>
<dbReference type="SUPFAM" id="SSF57196">
    <property type="entry name" value="EGF/Laminin"/>
    <property type="match status" value="2"/>
</dbReference>
<dbReference type="FunFam" id="2.10.25.10:FF:000011">
    <property type="entry name" value="Cadherin EGF LAG seven-pass G-type receptor"/>
    <property type="match status" value="1"/>
</dbReference>
<dbReference type="OrthoDB" id="9981301at2759"/>
<evidence type="ECO:0000259" key="11">
    <source>
        <dbReference type="PROSITE" id="PS50189"/>
    </source>
</evidence>
<dbReference type="RefSeq" id="XP_002108553.1">
    <property type="nucleotide sequence ID" value="XM_002108517.1"/>
</dbReference>
<dbReference type="SUPFAM" id="SSF50242">
    <property type="entry name" value="TIMP-like"/>
    <property type="match status" value="1"/>
</dbReference>
<dbReference type="PhylomeDB" id="B3RK07"/>
<feature type="disulfide bond" evidence="8">
    <location>
        <begin position="97"/>
        <end position="114"/>
    </location>
</feature>
<dbReference type="InterPro" id="IPR018933">
    <property type="entry name" value="Netrin_module_non-TIMP"/>
</dbReference>
<evidence type="ECO:0000256" key="1">
    <source>
        <dbReference type="ARBA" id="ARBA00004613"/>
    </source>
</evidence>
<evidence type="ECO:0000256" key="4">
    <source>
        <dbReference type="ARBA" id="ARBA00022737"/>
    </source>
</evidence>
<dbReference type="InterPro" id="IPR056863">
    <property type="entry name" value="LMN_ATRN_NET-like_EGF"/>
</dbReference>
<evidence type="ECO:0000313" key="13">
    <source>
        <dbReference type="Proteomes" id="UP000009022"/>
    </source>
</evidence>
<dbReference type="HOGENOM" id="CLU_925386_0_0_1"/>
<dbReference type="PROSITE" id="PS01248">
    <property type="entry name" value="EGF_LAM_1"/>
    <property type="match status" value="2"/>
</dbReference>
<evidence type="ECO:0000256" key="6">
    <source>
        <dbReference type="ARBA" id="ARBA00023180"/>
    </source>
</evidence>
<keyword evidence="7 8" id="KW-0424">Laminin EGF-like domain</keyword>
<organism evidence="12 13">
    <name type="scientific">Trichoplax adhaerens</name>
    <name type="common">Trichoplax reptans</name>
    <dbReference type="NCBI Taxonomy" id="10228"/>
    <lineage>
        <taxon>Eukaryota</taxon>
        <taxon>Metazoa</taxon>
        <taxon>Placozoa</taxon>
        <taxon>Uniplacotomia</taxon>
        <taxon>Trichoplacea</taxon>
        <taxon>Trichoplacidae</taxon>
        <taxon>Trichoplax</taxon>
    </lineage>
</organism>
<evidence type="ECO:0000256" key="9">
    <source>
        <dbReference type="SAM" id="SignalP"/>
    </source>
</evidence>
<dbReference type="InterPro" id="IPR001134">
    <property type="entry name" value="Netrin_domain"/>
</dbReference>
<protein>
    <recommendedName>
        <fullName evidence="14">Laminin EGF-like domain-containing protein</fullName>
    </recommendedName>
</protein>
<evidence type="ECO:0000256" key="5">
    <source>
        <dbReference type="ARBA" id="ARBA00023157"/>
    </source>
</evidence>
<keyword evidence="3 9" id="KW-0732">Signal</keyword>